<evidence type="ECO:0000256" key="1">
    <source>
        <dbReference type="SAM" id="MobiDB-lite"/>
    </source>
</evidence>
<comment type="caution">
    <text evidence="2">The sequence shown here is derived from an EMBL/GenBank/DDBJ whole genome shotgun (WGS) entry which is preliminary data.</text>
</comment>
<feature type="compositionally biased region" description="Basic residues" evidence="1">
    <location>
        <begin position="60"/>
        <end position="79"/>
    </location>
</feature>
<dbReference type="AlphaFoldDB" id="X0WIA6"/>
<organism evidence="2">
    <name type="scientific">marine sediment metagenome</name>
    <dbReference type="NCBI Taxonomy" id="412755"/>
    <lineage>
        <taxon>unclassified sequences</taxon>
        <taxon>metagenomes</taxon>
        <taxon>ecological metagenomes</taxon>
    </lineage>
</organism>
<evidence type="ECO:0000313" key="2">
    <source>
        <dbReference type="EMBL" id="GAG30709.1"/>
    </source>
</evidence>
<proteinExistence type="predicted"/>
<gene>
    <name evidence="2" type="ORF">S01H1_66446</name>
</gene>
<name>X0WIA6_9ZZZZ</name>
<sequence>MRNAVIDSPDLKDQRISELENQLAQALKTIDELKGQVRQLQEEVESQKRAGKRQATPFSRQKKARKPKRRGRKAGQGKFNHKEKPTPDEVDETKEA</sequence>
<feature type="compositionally biased region" description="Basic and acidic residues" evidence="1">
    <location>
        <begin position="80"/>
        <end position="96"/>
    </location>
</feature>
<accession>X0WIA6</accession>
<feature type="non-terminal residue" evidence="2">
    <location>
        <position position="96"/>
    </location>
</feature>
<dbReference type="EMBL" id="BARS01043934">
    <property type="protein sequence ID" value="GAG30709.1"/>
    <property type="molecule type" value="Genomic_DNA"/>
</dbReference>
<reference evidence="2" key="1">
    <citation type="journal article" date="2014" name="Front. Microbiol.">
        <title>High frequency of phylogenetically diverse reductive dehalogenase-homologous genes in deep subseafloor sedimentary metagenomes.</title>
        <authorList>
            <person name="Kawai M."/>
            <person name="Futagami T."/>
            <person name="Toyoda A."/>
            <person name="Takaki Y."/>
            <person name="Nishi S."/>
            <person name="Hori S."/>
            <person name="Arai W."/>
            <person name="Tsubouchi T."/>
            <person name="Morono Y."/>
            <person name="Uchiyama I."/>
            <person name="Ito T."/>
            <person name="Fujiyama A."/>
            <person name="Inagaki F."/>
            <person name="Takami H."/>
        </authorList>
    </citation>
    <scope>NUCLEOTIDE SEQUENCE</scope>
    <source>
        <strain evidence="2">Expedition CK06-06</strain>
    </source>
</reference>
<feature type="region of interest" description="Disordered" evidence="1">
    <location>
        <begin position="41"/>
        <end position="96"/>
    </location>
</feature>
<protein>
    <submittedName>
        <fullName evidence="2">Uncharacterized protein</fullName>
    </submittedName>
</protein>